<dbReference type="SUPFAM" id="SSF52058">
    <property type="entry name" value="L domain-like"/>
    <property type="match status" value="1"/>
</dbReference>
<organism evidence="3 4">
    <name type="scientific">Eucalyptus globulus</name>
    <name type="common">Tasmanian blue gum</name>
    <dbReference type="NCBI Taxonomy" id="34317"/>
    <lineage>
        <taxon>Eukaryota</taxon>
        <taxon>Viridiplantae</taxon>
        <taxon>Streptophyta</taxon>
        <taxon>Embryophyta</taxon>
        <taxon>Tracheophyta</taxon>
        <taxon>Spermatophyta</taxon>
        <taxon>Magnoliopsida</taxon>
        <taxon>eudicotyledons</taxon>
        <taxon>Gunneridae</taxon>
        <taxon>Pentapetalae</taxon>
        <taxon>rosids</taxon>
        <taxon>malvids</taxon>
        <taxon>Myrtales</taxon>
        <taxon>Myrtaceae</taxon>
        <taxon>Myrtoideae</taxon>
        <taxon>Eucalypteae</taxon>
        <taxon>Eucalyptus</taxon>
    </lineage>
</organism>
<dbReference type="PANTHER" id="PTHR47186">
    <property type="entry name" value="LEUCINE-RICH REPEAT-CONTAINING PROTEIN 57"/>
    <property type="match status" value="1"/>
</dbReference>
<name>A0ABD3L9B5_EUCGL</name>
<keyword evidence="2" id="KW-0677">Repeat</keyword>
<dbReference type="Pfam" id="PF13855">
    <property type="entry name" value="LRR_8"/>
    <property type="match status" value="1"/>
</dbReference>
<dbReference type="Gene3D" id="3.80.10.10">
    <property type="entry name" value="Ribonuclease Inhibitor"/>
    <property type="match status" value="1"/>
</dbReference>
<comment type="caution">
    <text evidence="3">The sequence shown here is derived from an EMBL/GenBank/DDBJ whole genome shotgun (WGS) entry which is preliminary data.</text>
</comment>
<evidence type="ECO:0000256" key="2">
    <source>
        <dbReference type="ARBA" id="ARBA00022737"/>
    </source>
</evidence>
<evidence type="ECO:0000313" key="4">
    <source>
        <dbReference type="Proteomes" id="UP001634007"/>
    </source>
</evidence>
<gene>
    <name evidence="3" type="ORF">ACJRO7_009613</name>
</gene>
<dbReference type="AlphaFoldDB" id="A0ABD3L9B5"/>
<accession>A0ABD3L9B5</accession>
<evidence type="ECO:0000313" key="3">
    <source>
        <dbReference type="EMBL" id="KAL3748398.1"/>
    </source>
</evidence>
<sequence>MSPNCPKVSIFLLTGDGPYSVVIPIIPNSFFKQLWGLKVLNLSRSNLRELPDSISDLVNLRALLLRCCWELCRVPYLGKLASLRKLDVFSCTELEEIKGLEMLVELRYLDIGYTRIKRVPEGALGALRKLQYLRVEAVNEEDIVRLCGLEALGCEFEDVDDFNKLVRLVNKQSNNPRYYKLHLDSKQWLEHRDVVGPFRNSERSVPIEMETMSYAIVRAGRESSGSGSGSGSGICILIPQNVRTLSMTNCDGATNLSDMGLLENLETLIIGKWKNLRVLSGRQDEEIINLHDSPTPTPAPFLFLSLGDLTIYSCLRLKYLFGHGPKFYLPHLRRMKIVSCKERNCGYNSSSNITITASAPSLP</sequence>
<dbReference type="Proteomes" id="UP001634007">
    <property type="component" value="Unassembled WGS sequence"/>
</dbReference>
<dbReference type="EMBL" id="JBJKBG010000002">
    <property type="protein sequence ID" value="KAL3748398.1"/>
    <property type="molecule type" value="Genomic_DNA"/>
</dbReference>
<dbReference type="InterPro" id="IPR003591">
    <property type="entry name" value="Leu-rich_rpt_typical-subtyp"/>
</dbReference>
<dbReference type="SMART" id="SM00369">
    <property type="entry name" value="LRR_TYP"/>
    <property type="match status" value="2"/>
</dbReference>
<keyword evidence="1" id="KW-0433">Leucine-rich repeat</keyword>
<dbReference type="InterPro" id="IPR001611">
    <property type="entry name" value="Leu-rich_rpt"/>
</dbReference>
<dbReference type="InterPro" id="IPR032675">
    <property type="entry name" value="LRR_dom_sf"/>
</dbReference>
<protein>
    <submittedName>
        <fullName evidence="3">Uncharacterized protein</fullName>
    </submittedName>
</protein>
<dbReference type="PANTHER" id="PTHR47186:SF20">
    <property type="entry name" value="DISEASE RESISTANCE PROTEIN RPS5-LIKE"/>
    <property type="match status" value="1"/>
</dbReference>
<keyword evidence="4" id="KW-1185">Reference proteome</keyword>
<proteinExistence type="predicted"/>
<evidence type="ECO:0000256" key="1">
    <source>
        <dbReference type="ARBA" id="ARBA00022614"/>
    </source>
</evidence>
<reference evidence="3 4" key="1">
    <citation type="submission" date="2024-11" db="EMBL/GenBank/DDBJ databases">
        <title>Chromosome-level genome assembly of Eucalyptus globulus Labill. provides insights into its genome evolution.</title>
        <authorList>
            <person name="Li X."/>
        </authorList>
    </citation>
    <scope>NUCLEOTIDE SEQUENCE [LARGE SCALE GENOMIC DNA]</scope>
    <source>
        <strain evidence="3">CL2024</strain>
        <tissue evidence="3">Fresh tender leaves</tissue>
    </source>
</reference>